<reference evidence="1 2" key="1">
    <citation type="submission" date="2019-02" db="EMBL/GenBank/DDBJ databases">
        <title>Genome sequencing of the rare red list fungi Antrodiella citrinella (Flaviporus citrinellus).</title>
        <authorList>
            <person name="Buettner E."/>
            <person name="Kellner H."/>
        </authorList>
    </citation>
    <scope>NUCLEOTIDE SEQUENCE [LARGE SCALE GENOMIC DNA]</scope>
    <source>
        <strain evidence="1 2">DSM 108506</strain>
    </source>
</reference>
<protein>
    <submittedName>
        <fullName evidence="1">Uncharacterized protein</fullName>
    </submittedName>
</protein>
<evidence type="ECO:0000313" key="1">
    <source>
        <dbReference type="EMBL" id="THH19351.1"/>
    </source>
</evidence>
<accession>A0A4S4M4Y5</accession>
<proteinExistence type="predicted"/>
<dbReference type="EMBL" id="SGPM01000544">
    <property type="protein sequence ID" value="THH19351.1"/>
    <property type="molecule type" value="Genomic_DNA"/>
</dbReference>
<keyword evidence="2" id="KW-1185">Reference proteome</keyword>
<gene>
    <name evidence="1" type="ORF">EUX98_g8794</name>
</gene>
<name>A0A4S4M4Y5_9APHY</name>
<evidence type="ECO:0000313" key="2">
    <source>
        <dbReference type="Proteomes" id="UP000308730"/>
    </source>
</evidence>
<organism evidence="1 2">
    <name type="scientific">Antrodiella citrinella</name>
    <dbReference type="NCBI Taxonomy" id="2447956"/>
    <lineage>
        <taxon>Eukaryota</taxon>
        <taxon>Fungi</taxon>
        <taxon>Dikarya</taxon>
        <taxon>Basidiomycota</taxon>
        <taxon>Agaricomycotina</taxon>
        <taxon>Agaricomycetes</taxon>
        <taxon>Polyporales</taxon>
        <taxon>Steccherinaceae</taxon>
        <taxon>Antrodiella</taxon>
    </lineage>
</organism>
<comment type="caution">
    <text evidence="1">The sequence shown here is derived from an EMBL/GenBank/DDBJ whole genome shotgun (WGS) entry which is preliminary data.</text>
</comment>
<sequence length="151" mass="17862">MSSSSDSDETIEFDMVKSDYEENTRESNRAMLAYMEKKVKAGRFKKVYKKYKYSPTFPRYPATCDLVRNDLCRLLRRLTDCEDLFMAEPEVLHADHMVGIFTNVGFKDTVRADTREREKQISLKLMDVLETDMPPRWHWLRKVSMIVDAFD</sequence>
<dbReference type="Proteomes" id="UP000308730">
    <property type="component" value="Unassembled WGS sequence"/>
</dbReference>
<dbReference type="AlphaFoldDB" id="A0A4S4M4Y5"/>